<dbReference type="GO" id="GO:0015293">
    <property type="term" value="F:symporter activity"/>
    <property type="evidence" value="ECO:0007669"/>
    <property type="project" value="TreeGrafter"/>
</dbReference>
<evidence type="ECO:0000256" key="4">
    <source>
        <dbReference type="ARBA" id="ARBA00023053"/>
    </source>
</evidence>
<dbReference type="Proteomes" id="UP000288716">
    <property type="component" value="Unassembled WGS sequence"/>
</dbReference>
<evidence type="ECO:0000313" key="9">
    <source>
        <dbReference type="Proteomes" id="UP000288716"/>
    </source>
</evidence>
<dbReference type="VEuPathDB" id="VectorBase:LDEU010437"/>
<dbReference type="PANTHER" id="PTHR42985:SF40">
    <property type="entry name" value="LD47995P-RELATED"/>
    <property type="match status" value="1"/>
</dbReference>
<proteinExistence type="predicted"/>
<keyword evidence="7" id="KW-1133">Transmembrane helix</keyword>
<keyword evidence="4" id="KW-0915">Sodium</keyword>
<dbReference type="Gene3D" id="1.20.1730.10">
    <property type="entry name" value="Sodium/glucose cotransporter"/>
    <property type="match status" value="1"/>
</dbReference>
<keyword evidence="9" id="KW-1185">Reference proteome</keyword>
<keyword evidence="2" id="KW-0813">Transport</keyword>
<dbReference type="InterPro" id="IPR038377">
    <property type="entry name" value="Na/Glc_symporter_sf"/>
</dbReference>
<evidence type="ECO:0000256" key="2">
    <source>
        <dbReference type="ARBA" id="ARBA00022448"/>
    </source>
</evidence>
<reference evidence="8 9" key="1">
    <citation type="journal article" date="2018" name="Gigascience">
        <title>Genomes of trombidid mites reveal novel predicted allergens and laterally-transferred genes associated with secondary metabolism.</title>
        <authorList>
            <person name="Dong X."/>
            <person name="Chaisiri K."/>
            <person name="Xia D."/>
            <person name="Armstrong S.D."/>
            <person name="Fang Y."/>
            <person name="Donnelly M.J."/>
            <person name="Kadowaki T."/>
            <person name="McGarry J.W."/>
            <person name="Darby A.C."/>
            <person name="Makepeace B.L."/>
        </authorList>
    </citation>
    <scope>NUCLEOTIDE SEQUENCE [LARGE SCALE GENOMIC DNA]</scope>
    <source>
        <strain evidence="8">UoL-UT</strain>
    </source>
</reference>
<protein>
    <submittedName>
        <fullName evidence="8">Uncharacterized protein</fullName>
    </submittedName>
</protein>
<dbReference type="PANTHER" id="PTHR42985">
    <property type="entry name" value="SODIUM-COUPLED MONOCARBOXYLATE TRANSPORTER"/>
    <property type="match status" value="1"/>
</dbReference>
<keyword evidence="3" id="KW-1003">Cell membrane</keyword>
<sequence length="191" mass="20522">MIAAIAGGACLIMAFLCSHFGTIFEASFALSGAPIGPTFGTFAAGMLLPFVNASGAFTGLLVGQLCCIIINIGALFNKYEKGSLLYSSEACDESVFRNASIPFIPLANISDYKIPNHEPEGMNYIFHMTYFMVPFVGFLITILTSITVSLITGCNKDKQIKPELLSGIVVKLLNIKSDDDIKMAKNAKENC</sequence>
<name>A0A443S288_9ACAR</name>
<gene>
    <name evidence="8" type="ORF">B4U80_08362</name>
</gene>
<evidence type="ECO:0000256" key="1">
    <source>
        <dbReference type="ARBA" id="ARBA00004651"/>
    </source>
</evidence>
<accession>A0A443S288</accession>
<evidence type="ECO:0000256" key="5">
    <source>
        <dbReference type="ARBA" id="ARBA00023065"/>
    </source>
</evidence>
<keyword evidence="5" id="KW-0406">Ion transport</keyword>
<dbReference type="InterPro" id="IPR051163">
    <property type="entry name" value="Sodium:Solute_Symporter_SSF"/>
</dbReference>
<dbReference type="GO" id="GO:0005886">
    <property type="term" value="C:plasma membrane"/>
    <property type="evidence" value="ECO:0007669"/>
    <property type="project" value="UniProtKB-SubCell"/>
</dbReference>
<feature type="transmembrane region" description="Helical" evidence="7">
    <location>
        <begin position="56"/>
        <end position="76"/>
    </location>
</feature>
<keyword evidence="7" id="KW-0472">Membrane</keyword>
<dbReference type="OrthoDB" id="6261780at2759"/>
<dbReference type="AlphaFoldDB" id="A0A443S288"/>
<dbReference type="EMBL" id="NCKV01011583">
    <property type="protein sequence ID" value="RWS21603.1"/>
    <property type="molecule type" value="Genomic_DNA"/>
</dbReference>
<evidence type="ECO:0000256" key="6">
    <source>
        <dbReference type="ARBA" id="ARBA00023201"/>
    </source>
</evidence>
<keyword evidence="6" id="KW-0739">Sodium transport</keyword>
<dbReference type="GO" id="GO:0006814">
    <property type="term" value="P:sodium ion transport"/>
    <property type="evidence" value="ECO:0007669"/>
    <property type="project" value="UniProtKB-KW"/>
</dbReference>
<evidence type="ECO:0000256" key="7">
    <source>
        <dbReference type="SAM" id="Phobius"/>
    </source>
</evidence>
<dbReference type="STRING" id="299467.A0A443S288"/>
<feature type="transmembrane region" description="Helical" evidence="7">
    <location>
        <begin position="130"/>
        <end position="151"/>
    </location>
</feature>
<evidence type="ECO:0000256" key="3">
    <source>
        <dbReference type="ARBA" id="ARBA00022475"/>
    </source>
</evidence>
<comment type="subcellular location">
    <subcellularLocation>
        <location evidence="1">Cell membrane</location>
        <topology evidence="1">Multi-pass membrane protein</topology>
    </subcellularLocation>
</comment>
<organism evidence="8 9">
    <name type="scientific">Leptotrombidium deliense</name>
    <dbReference type="NCBI Taxonomy" id="299467"/>
    <lineage>
        <taxon>Eukaryota</taxon>
        <taxon>Metazoa</taxon>
        <taxon>Ecdysozoa</taxon>
        <taxon>Arthropoda</taxon>
        <taxon>Chelicerata</taxon>
        <taxon>Arachnida</taxon>
        <taxon>Acari</taxon>
        <taxon>Acariformes</taxon>
        <taxon>Trombidiformes</taxon>
        <taxon>Prostigmata</taxon>
        <taxon>Anystina</taxon>
        <taxon>Parasitengona</taxon>
        <taxon>Trombiculoidea</taxon>
        <taxon>Trombiculidae</taxon>
        <taxon>Leptotrombidium</taxon>
    </lineage>
</organism>
<evidence type="ECO:0000313" key="8">
    <source>
        <dbReference type="EMBL" id="RWS21603.1"/>
    </source>
</evidence>
<comment type="caution">
    <text evidence="8">The sequence shown here is derived from an EMBL/GenBank/DDBJ whole genome shotgun (WGS) entry which is preliminary data.</text>
</comment>
<keyword evidence="7" id="KW-0812">Transmembrane</keyword>